<sequence length="46" mass="5161">MHHACALLFWPESWLCFLSAVSSFQINGSKPVLSNSPFLQPLTKIN</sequence>
<reference evidence="2" key="1">
    <citation type="submission" date="2019-03" db="EMBL/GenBank/DDBJ databases">
        <title>WGS assembly of Setaria viridis.</title>
        <authorList>
            <person name="Huang P."/>
            <person name="Jenkins J."/>
            <person name="Grimwood J."/>
            <person name="Barry K."/>
            <person name="Healey A."/>
            <person name="Mamidi S."/>
            <person name="Sreedasyam A."/>
            <person name="Shu S."/>
            <person name="Feldman M."/>
            <person name="Wu J."/>
            <person name="Yu Y."/>
            <person name="Chen C."/>
            <person name="Johnson J."/>
            <person name="Rokhsar D."/>
            <person name="Baxter I."/>
            <person name="Schmutz J."/>
            <person name="Brutnell T."/>
            <person name="Kellogg E."/>
        </authorList>
    </citation>
    <scope>NUCLEOTIDE SEQUENCE [LARGE SCALE GENOMIC DNA]</scope>
</reference>
<keyword evidence="3" id="KW-1185">Reference proteome</keyword>
<evidence type="ECO:0000313" key="2">
    <source>
        <dbReference type="EMBL" id="TKW29528.1"/>
    </source>
</evidence>
<feature type="signal peptide" evidence="1">
    <location>
        <begin position="1"/>
        <end position="23"/>
    </location>
</feature>
<name>A0A4U6VIY0_SETVI</name>
<feature type="chain" id="PRO_5020924168" evidence="1">
    <location>
        <begin position="24"/>
        <end position="46"/>
    </location>
</feature>
<protein>
    <submittedName>
        <fullName evidence="2">Uncharacterized protein</fullName>
    </submittedName>
</protein>
<organism evidence="2 3">
    <name type="scientific">Setaria viridis</name>
    <name type="common">Green bristlegrass</name>
    <name type="synonym">Setaria italica subsp. viridis</name>
    <dbReference type="NCBI Taxonomy" id="4556"/>
    <lineage>
        <taxon>Eukaryota</taxon>
        <taxon>Viridiplantae</taxon>
        <taxon>Streptophyta</taxon>
        <taxon>Embryophyta</taxon>
        <taxon>Tracheophyta</taxon>
        <taxon>Spermatophyta</taxon>
        <taxon>Magnoliopsida</taxon>
        <taxon>Liliopsida</taxon>
        <taxon>Poales</taxon>
        <taxon>Poaceae</taxon>
        <taxon>PACMAD clade</taxon>
        <taxon>Panicoideae</taxon>
        <taxon>Panicodae</taxon>
        <taxon>Paniceae</taxon>
        <taxon>Cenchrinae</taxon>
        <taxon>Setaria</taxon>
    </lineage>
</organism>
<dbReference type="AlphaFoldDB" id="A0A4U6VIY0"/>
<evidence type="ECO:0000256" key="1">
    <source>
        <dbReference type="SAM" id="SignalP"/>
    </source>
</evidence>
<evidence type="ECO:0000313" key="3">
    <source>
        <dbReference type="Proteomes" id="UP000298652"/>
    </source>
</evidence>
<keyword evidence="1" id="KW-0732">Signal</keyword>
<gene>
    <name evidence="2" type="ORF">SEVIR_3G401350v2</name>
</gene>
<dbReference type="EMBL" id="CM016554">
    <property type="protein sequence ID" value="TKW29528.1"/>
    <property type="molecule type" value="Genomic_DNA"/>
</dbReference>
<accession>A0A4U6VIY0</accession>
<proteinExistence type="predicted"/>
<dbReference type="Proteomes" id="UP000298652">
    <property type="component" value="Chromosome 3"/>
</dbReference>
<dbReference type="Gramene" id="TKW29528">
    <property type="protein sequence ID" value="TKW29528"/>
    <property type="gene ID" value="SEVIR_3G401350v2"/>
</dbReference>